<dbReference type="Pfam" id="PF14698">
    <property type="entry name" value="ASL_C2"/>
    <property type="match status" value="1"/>
</dbReference>
<keyword evidence="10" id="KW-1185">Reference proteome</keyword>
<dbReference type="Proteomes" id="UP001597260">
    <property type="component" value="Unassembled WGS sequence"/>
</dbReference>
<reference evidence="10" key="1">
    <citation type="journal article" date="2019" name="Int. J. Syst. Evol. Microbiol.">
        <title>The Global Catalogue of Microorganisms (GCM) 10K type strain sequencing project: providing services to taxonomists for standard genome sequencing and annotation.</title>
        <authorList>
            <consortium name="The Broad Institute Genomics Platform"/>
            <consortium name="The Broad Institute Genome Sequencing Center for Infectious Disease"/>
            <person name="Wu L."/>
            <person name="Ma J."/>
        </authorList>
    </citation>
    <scope>NUCLEOTIDE SEQUENCE [LARGE SCALE GENOMIC DNA]</scope>
    <source>
        <strain evidence="10">JCM 31037</strain>
    </source>
</reference>
<dbReference type="InterPro" id="IPR020557">
    <property type="entry name" value="Fumarate_lyase_CS"/>
</dbReference>
<evidence type="ECO:0000256" key="6">
    <source>
        <dbReference type="HAMAP-Rule" id="MF_00006"/>
    </source>
</evidence>
<evidence type="ECO:0000313" key="9">
    <source>
        <dbReference type="EMBL" id="MFD1324236.1"/>
    </source>
</evidence>
<gene>
    <name evidence="6 9" type="primary">argH</name>
    <name evidence="9" type="ORF">ACFQ4H_24430</name>
</gene>
<comment type="pathway">
    <text evidence="1 6">Amino-acid biosynthesis; L-arginine biosynthesis; L-arginine from L-ornithine and carbamoyl phosphate: step 3/3.</text>
</comment>
<dbReference type="GO" id="GO:0004056">
    <property type="term" value="F:argininosuccinate lyase activity"/>
    <property type="evidence" value="ECO:0007669"/>
    <property type="project" value="UniProtKB-EC"/>
</dbReference>
<dbReference type="PANTHER" id="PTHR43814">
    <property type="entry name" value="ARGININOSUCCINATE LYASE"/>
    <property type="match status" value="1"/>
</dbReference>
<name>A0ABW3YKN3_9ACTN</name>
<dbReference type="InterPro" id="IPR008948">
    <property type="entry name" value="L-Aspartase-like"/>
</dbReference>
<proteinExistence type="inferred from homology"/>
<comment type="subcellular location">
    <subcellularLocation>
        <location evidence="6">Cytoplasm</location>
    </subcellularLocation>
</comment>
<evidence type="ECO:0000256" key="5">
    <source>
        <dbReference type="ARBA" id="ARBA00023239"/>
    </source>
</evidence>
<dbReference type="PRINTS" id="PR00149">
    <property type="entry name" value="FUMRATELYASE"/>
</dbReference>
<dbReference type="HAMAP" id="MF_00006">
    <property type="entry name" value="Arg_succ_lyase"/>
    <property type="match status" value="1"/>
</dbReference>
<evidence type="ECO:0000256" key="2">
    <source>
        <dbReference type="ARBA" id="ARBA00012338"/>
    </source>
</evidence>
<protein>
    <recommendedName>
        <fullName evidence="2 6">Argininosuccinate lyase</fullName>
        <shortName evidence="6">ASAL</shortName>
        <ecNumber evidence="2 6">4.3.2.1</ecNumber>
    </recommendedName>
    <alternativeName>
        <fullName evidence="6">Arginosuccinase</fullName>
    </alternativeName>
</protein>
<evidence type="ECO:0000256" key="3">
    <source>
        <dbReference type="ARBA" id="ARBA00022571"/>
    </source>
</evidence>
<evidence type="ECO:0000256" key="1">
    <source>
        <dbReference type="ARBA" id="ARBA00004941"/>
    </source>
</evidence>
<dbReference type="PRINTS" id="PR00145">
    <property type="entry name" value="ARGSUCLYASE"/>
</dbReference>
<evidence type="ECO:0000313" key="10">
    <source>
        <dbReference type="Proteomes" id="UP001597260"/>
    </source>
</evidence>
<keyword evidence="5 6" id="KW-0456">Lyase</keyword>
<keyword evidence="3 6" id="KW-0055">Arginine biosynthesis</keyword>
<feature type="domain" description="Fumarate lyase N-terminal" evidence="7">
    <location>
        <begin position="29"/>
        <end position="318"/>
    </location>
</feature>
<accession>A0ABW3YKN3</accession>
<evidence type="ECO:0000259" key="8">
    <source>
        <dbReference type="Pfam" id="PF14698"/>
    </source>
</evidence>
<dbReference type="Gene3D" id="1.10.275.10">
    <property type="entry name" value="Fumarase/aspartase (N-terminal domain)"/>
    <property type="match status" value="1"/>
</dbReference>
<evidence type="ECO:0000256" key="4">
    <source>
        <dbReference type="ARBA" id="ARBA00022605"/>
    </source>
</evidence>
<dbReference type="NCBIfam" id="TIGR00838">
    <property type="entry name" value="argH"/>
    <property type="match status" value="1"/>
</dbReference>
<dbReference type="RefSeq" id="WP_377574573.1">
    <property type="nucleotide sequence ID" value="NZ_JBHTMP010000044.1"/>
</dbReference>
<comment type="caution">
    <text evidence="9">The sequence shown here is derived from an EMBL/GenBank/DDBJ whole genome shotgun (WGS) entry which is preliminary data.</text>
</comment>
<dbReference type="Pfam" id="PF00206">
    <property type="entry name" value="Lyase_1"/>
    <property type="match status" value="1"/>
</dbReference>
<dbReference type="CDD" id="cd01359">
    <property type="entry name" value="Argininosuccinate_lyase"/>
    <property type="match status" value="1"/>
</dbReference>
<dbReference type="EMBL" id="JBHTMP010000044">
    <property type="protein sequence ID" value="MFD1324236.1"/>
    <property type="molecule type" value="Genomic_DNA"/>
</dbReference>
<evidence type="ECO:0000259" key="7">
    <source>
        <dbReference type="Pfam" id="PF00206"/>
    </source>
</evidence>
<comment type="similarity">
    <text evidence="6">Belongs to the lyase 1 family. Argininosuccinate lyase subfamily.</text>
</comment>
<dbReference type="Gene3D" id="1.20.200.10">
    <property type="entry name" value="Fumarase/aspartase (Central domain)"/>
    <property type="match status" value="1"/>
</dbReference>
<dbReference type="InterPro" id="IPR009049">
    <property type="entry name" value="Argininosuccinate_lyase"/>
</dbReference>
<keyword evidence="6" id="KW-0963">Cytoplasm</keyword>
<comment type="catalytic activity">
    <reaction evidence="6">
        <text>2-(N(omega)-L-arginino)succinate = fumarate + L-arginine</text>
        <dbReference type="Rhea" id="RHEA:24020"/>
        <dbReference type="ChEBI" id="CHEBI:29806"/>
        <dbReference type="ChEBI" id="CHEBI:32682"/>
        <dbReference type="ChEBI" id="CHEBI:57472"/>
        <dbReference type="EC" id="4.3.2.1"/>
    </reaction>
</comment>
<dbReference type="InterPro" id="IPR029419">
    <property type="entry name" value="Arg_succ_lyase_C"/>
</dbReference>
<feature type="domain" description="Argininosuccinate lyase C-terminal" evidence="8">
    <location>
        <begin position="381"/>
        <end position="448"/>
    </location>
</feature>
<dbReference type="PANTHER" id="PTHR43814:SF1">
    <property type="entry name" value="ARGININOSUCCINATE LYASE"/>
    <property type="match status" value="1"/>
</dbReference>
<dbReference type="InterPro" id="IPR022761">
    <property type="entry name" value="Fumarate_lyase_N"/>
</dbReference>
<keyword evidence="4 6" id="KW-0028">Amino-acid biosynthesis</keyword>
<dbReference type="SUPFAM" id="SSF48557">
    <property type="entry name" value="L-aspartase-like"/>
    <property type="match status" value="1"/>
</dbReference>
<dbReference type="InterPro" id="IPR024083">
    <property type="entry name" value="Fumarase/histidase_N"/>
</dbReference>
<dbReference type="Gene3D" id="1.10.40.30">
    <property type="entry name" value="Fumarase/aspartase (C-terminal domain)"/>
    <property type="match status" value="1"/>
</dbReference>
<sequence length="487" mass="52108">MVGVDDKSLTENTAGANRTSLWGGRFAGGPSEALARLSVSVQFDWRLAPYDLAGSRAHARVLARAGLLDAEELGRILAALDDLEAACASGSFRPTVDDEDVHTALERGLLERLGSLGGKLRAGRSRNDQVATDLRLYLRDHARGVAARLVELADALVEQAGRHVDTPAPGMTHLQHAQPVTFGHWLLAHVQPLLRDLDRLRDWDARTAISPLGAGALAGSSLPLDPVRVARELGFTAPAANSMDAVADRDFVAEFLFITALVGVHLSRLGEEVVLWTSQEFGWVELDDAFATGSSIMPQKKNADIAELARGKSGRLVGGLMSVLTMLKGLPMTYDRDMQEDKEPVFDAVDTLELLLPALAGMISTMTVRVDRLVAAAPVGFSLATEVADWLVRKGVPFRDAHEITGRLVALCAARECALEEVSDEDLATVSEHLDPGVRSVLSVRSALAARTTPGSTGPGPVADQLAAAADKLVSWREWAAEVVVPR</sequence>
<organism evidence="9 10">
    <name type="scientific">Micromonospora sonneratiae</name>
    <dbReference type="NCBI Taxonomy" id="1184706"/>
    <lineage>
        <taxon>Bacteria</taxon>
        <taxon>Bacillati</taxon>
        <taxon>Actinomycetota</taxon>
        <taxon>Actinomycetes</taxon>
        <taxon>Micromonosporales</taxon>
        <taxon>Micromonosporaceae</taxon>
        <taxon>Micromonospora</taxon>
    </lineage>
</organism>
<dbReference type="PROSITE" id="PS00163">
    <property type="entry name" value="FUMARATE_LYASES"/>
    <property type="match status" value="1"/>
</dbReference>
<dbReference type="EC" id="4.3.2.1" evidence="2 6"/>
<dbReference type="InterPro" id="IPR000362">
    <property type="entry name" value="Fumarate_lyase_fam"/>
</dbReference>